<evidence type="ECO:0000256" key="8">
    <source>
        <dbReference type="SAM" id="Phobius"/>
    </source>
</evidence>
<feature type="compositionally biased region" description="Gly residues" evidence="7">
    <location>
        <begin position="412"/>
        <end position="422"/>
    </location>
</feature>
<dbReference type="Pfam" id="PF23750">
    <property type="entry name" value="RsgI_M"/>
    <property type="match status" value="1"/>
</dbReference>
<evidence type="ECO:0000256" key="2">
    <source>
        <dbReference type="ARBA" id="ARBA00022475"/>
    </source>
</evidence>
<accession>A0A9X8R7I7</accession>
<evidence type="ECO:0000259" key="9">
    <source>
        <dbReference type="PROSITE" id="PS51849"/>
    </source>
</evidence>
<feature type="coiled-coil region" evidence="6">
    <location>
        <begin position="159"/>
        <end position="186"/>
    </location>
</feature>
<comment type="subcellular location">
    <subcellularLocation>
        <location evidence="1">Cell membrane</location>
        <topology evidence="1">Single-pass membrane protein</topology>
    </subcellularLocation>
</comment>
<evidence type="ECO:0000256" key="4">
    <source>
        <dbReference type="ARBA" id="ARBA00022989"/>
    </source>
</evidence>
<dbReference type="PROSITE" id="PS51849">
    <property type="entry name" value="RSGI_N"/>
    <property type="match status" value="1"/>
</dbReference>
<feature type="transmembrane region" description="Helical" evidence="8">
    <location>
        <begin position="63"/>
        <end position="82"/>
    </location>
</feature>
<dbReference type="Proteomes" id="UP000185829">
    <property type="component" value="Unassembled WGS sequence"/>
</dbReference>
<dbReference type="InterPro" id="IPR024449">
    <property type="entry name" value="Anti-sigma_RsgI_N"/>
</dbReference>
<feature type="compositionally biased region" description="Basic and acidic residues" evidence="7">
    <location>
        <begin position="390"/>
        <end position="408"/>
    </location>
</feature>
<feature type="compositionally biased region" description="Basic and acidic residues" evidence="7">
    <location>
        <begin position="315"/>
        <end position="328"/>
    </location>
</feature>
<organism evidence="10 11">
    <name type="scientific">Peribacillus simplex</name>
    <dbReference type="NCBI Taxonomy" id="1478"/>
    <lineage>
        <taxon>Bacteria</taxon>
        <taxon>Bacillati</taxon>
        <taxon>Bacillota</taxon>
        <taxon>Bacilli</taxon>
        <taxon>Bacillales</taxon>
        <taxon>Bacillaceae</taxon>
        <taxon>Peribacillus</taxon>
    </lineage>
</organism>
<gene>
    <name evidence="10" type="ORF">SAMN05878482_102339</name>
</gene>
<evidence type="ECO:0000256" key="5">
    <source>
        <dbReference type="ARBA" id="ARBA00023136"/>
    </source>
</evidence>
<comment type="caution">
    <text evidence="10">The sequence shown here is derived from an EMBL/GenBank/DDBJ whole genome shotgun (WGS) entry which is preliminary data.</text>
</comment>
<feature type="compositionally biased region" description="Basic and acidic residues" evidence="7">
    <location>
        <begin position="358"/>
        <end position="374"/>
    </location>
</feature>
<dbReference type="EMBL" id="FTMX01000002">
    <property type="protein sequence ID" value="SIQ83591.1"/>
    <property type="molecule type" value="Genomic_DNA"/>
</dbReference>
<protein>
    <submittedName>
        <fullName evidence="10">Anti-sigma factor N-terminus</fullName>
    </submittedName>
</protein>
<name>A0A9X8R7I7_9BACI</name>
<proteinExistence type="predicted"/>
<feature type="region of interest" description="Disordered" evidence="7">
    <location>
        <begin position="196"/>
        <end position="422"/>
    </location>
</feature>
<keyword evidence="5 8" id="KW-0472">Membrane</keyword>
<keyword evidence="2" id="KW-1003">Cell membrane</keyword>
<evidence type="ECO:0000313" key="11">
    <source>
        <dbReference type="Proteomes" id="UP000185829"/>
    </source>
</evidence>
<feature type="domain" description="RsgI N-terminal anti-sigma" evidence="9">
    <location>
        <begin position="2"/>
        <end position="50"/>
    </location>
</feature>
<evidence type="ECO:0000313" key="10">
    <source>
        <dbReference type="EMBL" id="SIQ83591.1"/>
    </source>
</evidence>
<feature type="compositionally biased region" description="Low complexity" evidence="7">
    <location>
        <begin position="375"/>
        <end position="388"/>
    </location>
</feature>
<evidence type="ECO:0000256" key="1">
    <source>
        <dbReference type="ARBA" id="ARBA00004162"/>
    </source>
</evidence>
<dbReference type="Pfam" id="PF12791">
    <property type="entry name" value="RsgI_N"/>
    <property type="match status" value="1"/>
</dbReference>
<dbReference type="RefSeq" id="WP_076366893.1">
    <property type="nucleotide sequence ID" value="NZ_FTMX01000002.1"/>
</dbReference>
<dbReference type="AlphaFoldDB" id="A0A9X8R7I7"/>
<evidence type="ECO:0000256" key="6">
    <source>
        <dbReference type="SAM" id="Coils"/>
    </source>
</evidence>
<keyword evidence="6" id="KW-0175">Coiled coil</keyword>
<sequence length="422" mass="48169">MKKGVILSVNKRYVTLLTPEGEFLKTKRQERVYEVGEEITFSPAEQKFTLAFSNFHSSFKKTAVLSIASTFLILFSILPSYFSGPVSAYMTIDVNPSIELELDDDLEVLKLTGLNEDGKLVIDHLKDWKGKNIRTVTNRIVETTKQLGYLKGNKQIVVSTTLLEKNKELDKNLKEEIKEISEQDNVSDTRMKVIQATKSDRKQARKQGISTGRYLDKKLNEDKGKVKVNKREPAPAPDKKVEEKVIIPKEKGVTLRTDNPDGEKKKENDEIEIKQKADNEAKPTERKSPGIEVTKIKEQTEREDTIGKRNAINGYKDKHNESKGKSDSYHTNQSKNKQKNEQNGKKFNVKKVSSAKENNNDDSIKHEKKNEQARQNKQTKQNKQAKQVKQVKENKQNKQDKKDWDKSKWGKGNSGNGNGHND</sequence>
<dbReference type="InterPro" id="IPR055431">
    <property type="entry name" value="RsgI_M"/>
</dbReference>
<evidence type="ECO:0000256" key="7">
    <source>
        <dbReference type="SAM" id="MobiDB-lite"/>
    </source>
</evidence>
<dbReference type="GO" id="GO:0005886">
    <property type="term" value="C:plasma membrane"/>
    <property type="evidence" value="ECO:0007669"/>
    <property type="project" value="UniProtKB-SubCell"/>
</dbReference>
<reference evidence="10 11" key="1">
    <citation type="submission" date="2017-01" db="EMBL/GenBank/DDBJ databases">
        <authorList>
            <person name="Varghese N."/>
            <person name="Submissions S."/>
        </authorList>
    </citation>
    <scope>NUCLEOTIDE SEQUENCE [LARGE SCALE GENOMIC DNA]</scope>
    <source>
        <strain evidence="10 11">RUG2-6</strain>
    </source>
</reference>
<keyword evidence="3 8" id="KW-0812">Transmembrane</keyword>
<keyword evidence="4 8" id="KW-1133">Transmembrane helix</keyword>
<evidence type="ECO:0000256" key="3">
    <source>
        <dbReference type="ARBA" id="ARBA00022692"/>
    </source>
</evidence>
<feature type="compositionally biased region" description="Basic and acidic residues" evidence="7">
    <location>
        <begin position="214"/>
        <end position="307"/>
    </location>
</feature>